<organism evidence="2 3">
    <name type="scientific">Ardeotis kori</name>
    <dbReference type="NCBI Taxonomy" id="89386"/>
    <lineage>
        <taxon>Eukaryota</taxon>
        <taxon>Metazoa</taxon>
        <taxon>Chordata</taxon>
        <taxon>Craniata</taxon>
        <taxon>Vertebrata</taxon>
        <taxon>Euteleostomi</taxon>
        <taxon>Archelosauria</taxon>
        <taxon>Archosauria</taxon>
        <taxon>Dinosauria</taxon>
        <taxon>Saurischia</taxon>
        <taxon>Theropoda</taxon>
        <taxon>Coelurosauria</taxon>
        <taxon>Aves</taxon>
        <taxon>Neognathae</taxon>
        <taxon>Neoaves</taxon>
        <taxon>Otidimorphae</taxon>
        <taxon>Otidiformes</taxon>
        <taxon>Otididae</taxon>
        <taxon>Ardeotis</taxon>
    </lineage>
</organism>
<evidence type="ECO:0000313" key="3">
    <source>
        <dbReference type="Proteomes" id="UP000560386"/>
    </source>
</evidence>
<dbReference type="AlphaFoldDB" id="A0A7K8L4E5"/>
<feature type="non-terminal residue" evidence="2">
    <location>
        <position position="1"/>
    </location>
</feature>
<reference evidence="2 3" key="1">
    <citation type="submission" date="2019-09" db="EMBL/GenBank/DDBJ databases">
        <title>Bird 10,000 Genomes (B10K) Project - Family phase.</title>
        <authorList>
            <person name="Zhang G."/>
        </authorList>
    </citation>
    <scope>NUCLEOTIDE SEQUENCE [LARGE SCALE GENOMIC DNA]</scope>
    <source>
        <strain evidence="2">B10K-CU-031-01</strain>
        <tissue evidence="2">Muscle</tissue>
    </source>
</reference>
<dbReference type="EMBL" id="VWPR01000263">
    <property type="protein sequence ID" value="NXE21774.1"/>
    <property type="molecule type" value="Genomic_DNA"/>
</dbReference>
<sequence length="156" mass="17446">QQYVIGLHKGHDYLLSQMGNADKAPVSVSFDEPSNNIIEERHKNPSSSKLWGMKKVMLAVLADGIKLPPYVILKRKTMLKDQLPTGIIVRCQNQGWMSTGLMKDWLNIVWNRRPGVLVRKRRMLVLGTFKGYLTPAMKNIIGEMNAALASVPGGMS</sequence>
<feature type="domain" description="DDE-1" evidence="1">
    <location>
        <begin position="57"/>
        <end position="153"/>
    </location>
</feature>
<gene>
    <name evidence="2" type="primary">Pogk</name>
    <name evidence="2" type="ORF">ARDKOR_R05695</name>
</gene>
<dbReference type="Pfam" id="PF03184">
    <property type="entry name" value="DDE_1"/>
    <property type="match status" value="1"/>
</dbReference>
<name>A0A7K8L4E5_9AVES</name>
<keyword evidence="3" id="KW-1185">Reference proteome</keyword>
<dbReference type="Proteomes" id="UP000560386">
    <property type="component" value="Unassembled WGS sequence"/>
</dbReference>
<protein>
    <submittedName>
        <fullName evidence="2">POGK protein</fullName>
    </submittedName>
</protein>
<dbReference type="InterPro" id="IPR004875">
    <property type="entry name" value="DDE_SF_endonuclease_dom"/>
</dbReference>
<proteinExistence type="predicted"/>
<evidence type="ECO:0000259" key="1">
    <source>
        <dbReference type="Pfam" id="PF03184"/>
    </source>
</evidence>
<feature type="non-terminal residue" evidence="2">
    <location>
        <position position="156"/>
    </location>
</feature>
<evidence type="ECO:0000313" key="2">
    <source>
        <dbReference type="EMBL" id="NXE21774.1"/>
    </source>
</evidence>
<accession>A0A7K8L4E5</accession>
<dbReference type="GO" id="GO:0003676">
    <property type="term" value="F:nucleic acid binding"/>
    <property type="evidence" value="ECO:0007669"/>
    <property type="project" value="InterPro"/>
</dbReference>
<comment type="caution">
    <text evidence="2">The sequence shown here is derived from an EMBL/GenBank/DDBJ whole genome shotgun (WGS) entry which is preliminary data.</text>
</comment>